<dbReference type="EMBL" id="DMND01000067">
    <property type="protein sequence ID" value="HAN26959.1"/>
    <property type="molecule type" value="Genomic_DNA"/>
</dbReference>
<dbReference type="AlphaFoldDB" id="A0A3C1KJQ0"/>
<gene>
    <name evidence="1" type="ORF">DCP75_04425</name>
</gene>
<accession>A0A3C1KJQ0</accession>
<reference evidence="1 2" key="1">
    <citation type="journal article" date="2018" name="Nat. Biotechnol.">
        <title>A standardized bacterial taxonomy based on genome phylogeny substantially revises the tree of life.</title>
        <authorList>
            <person name="Parks D.H."/>
            <person name="Chuvochina M."/>
            <person name="Waite D.W."/>
            <person name="Rinke C."/>
            <person name="Skarshewski A."/>
            <person name="Chaumeil P.A."/>
            <person name="Hugenholtz P."/>
        </authorList>
    </citation>
    <scope>NUCLEOTIDE SEQUENCE [LARGE SCALE GENOMIC DNA]</scope>
    <source>
        <strain evidence="1">UBA9158</strain>
    </source>
</reference>
<dbReference type="InterPro" id="IPR007411">
    <property type="entry name" value="EpmC"/>
</dbReference>
<organism evidence="1 2">
    <name type="scientific">Haliea salexigens</name>
    <dbReference type="NCBI Taxonomy" id="287487"/>
    <lineage>
        <taxon>Bacteria</taxon>
        <taxon>Pseudomonadati</taxon>
        <taxon>Pseudomonadota</taxon>
        <taxon>Gammaproteobacteria</taxon>
        <taxon>Cellvibrionales</taxon>
        <taxon>Halieaceae</taxon>
        <taxon>Haliea</taxon>
    </lineage>
</organism>
<sequence>MASTTQPSRAHAPAFCARRVERVFAQCFLQSENTLLCGGADEPLYAPSTQPGEPHRLWFREDYFASALHETAHWCIAGAARRQQVDFGYWYAPEGRDPAAQAAFESVEVRPQALEWCFSIACGFPFRISTDNLAAEAGEAGDHSAFESAVRREALRLAEATLPRRAAVFFRALQAEFDKRGALTPALVRATAVPSADPR</sequence>
<protein>
    <submittedName>
        <fullName evidence="1">Transporting ATPase</fullName>
    </submittedName>
</protein>
<proteinExistence type="predicted"/>
<evidence type="ECO:0000313" key="1">
    <source>
        <dbReference type="EMBL" id="HAN26959.1"/>
    </source>
</evidence>
<dbReference type="Pfam" id="PF04315">
    <property type="entry name" value="EpmC"/>
    <property type="match status" value="1"/>
</dbReference>
<name>A0A3C1KJQ0_9GAMM</name>
<dbReference type="Proteomes" id="UP000259273">
    <property type="component" value="Unassembled WGS sequence"/>
</dbReference>
<comment type="caution">
    <text evidence="1">The sequence shown here is derived from an EMBL/GenBank/DDBJ whole genome shotgun (WGS) entry which is preliminary data.</text>
</comment>
<dbReference type="STRING" id="1121937.GCA_000423125_00156"/>
<evidence type="ECO:0000313" key="2">
    <source>
        <dbReference type="Proteomes" id="UP000259273"/>
    </source>
</evidence>